<name>A0A2U1KR41_ARTAN</name>
<dbReference type="Gene3D" id="1.10.510.10">
    <property type="entry name" value="Transferase(Phosphotransferase) domain 1"/>
    <property type="match status" value="3"/>
</dbReference>
<dbReference type="GO" id="GO:0009506">
    <property type="term" value="C:plasmodesma"/>
    <property type="evidence" value="ECO:0007669"/>
    <property type="project" value="TreeGrafter"/>
</dbReference>
<dbReference type="SUPFAM" id="SSF56112">
    <property type="entry name" value="Protein kinase-like (PK-like)"/>
    <property type="match status" value="3"/>
</dbReference>
<feature type="domain" description="Protein kinase" evidence="7">
    <location>
        <begin position="247"/>
        <end position="527"/>
    </location>
</feature>
<dbReference type="FunFam" id="3.30.200.20:FF:000039">
    <property type="entry name" value="receptor-like protein kinase FERONIA"/>
    <property type="match status" value="1"/>
</dbReference>
<dbReference type="Gene3D" id="3.30.200.20">
    <property type="entry name" value="Phosphorylase Kinase, domain 1"/>
    <property type="match status" value="1"/>
</dbReference>
<gene>
    <name evidence="8" type="ORF">CTI12_AA574030</name>
</gene>
<evidence type="ECO:0000259" key="7">
    <source>
        <dbReference type="PROSITE" id="PS50011"/>
    </source>
</evidence>
<dbReference type="PROSITE" id="PS50011">
    <property type="entry name" value="PROTEIN_KINASE_DOM"/>
    <property type="match status" value="3"/>
</dbReference>
<dbReference type="InterPro" id="IPR011009">
    <property type="entry name" value="Kinase-like_dom_sf"/>
</dbReference>
<dbReference type="GO" id="GO:0005886">
    <property type="term" value="C:plasma membrane"/>
    <property type="evidence" value="ECO:0007669"/>
    <property type="project" value="TreeGrafter"/>
</dbReference>
<dbReference type="Proteomes" id="UP000245207">
    <property type="component" value="Unassembled WGS sequence"/>
</dbReference>
<proteinExistence type="predicted"/>
<accession>A0A2U1KR41</accession>
<comment type="caution">
    <text evidence="8">The sequence shown here is derived from an EMBL/GenBank/DDBJ whole genome shotgun (WGS) entry which is preliminary data.</text>
</comment>
<dbReference type="GO" id="GO:0004714">
    <property type="term" value="F:transmembrane receptor protein tyrosine kinase activity"/>
    <property type="evidence" value="ECO:0007669"/>
    <property type="project" value="InterPro"/>
</dbReference>
<sequence length="741" mass="85722">MIIVTEYAINGSLEDHLLDPEKLLSLTWPQRLKICIGAAKGLYYLHSVLGEGYSVIHGNFKSRNIWLDENLEAKLCSFYFSREVGVYQKNSLKVGMVNSLYIDPIYMESCFVRPEADAYSFGVVLFELLIGMLANHRKTIGDDKPQNMKILVRRYYEDGLDNLIDPCIRDHIDRRSLRTIREIAYKCISLNLKDRPSMDRIIKRIREALDIHNHEAASTITIRRHQSQNLDNYLIPLEEIKLATRNFSKKSQFQVSRSGHFFKGQLSKCWNNRRATFKRYYKDETRAEWFHNEIQMISSFNHENIIGFIGYCDEGDEKVIVYQYASKGSLDRLLQDENTRQYITWVERLRICIGSVRGLMYLQSGRGEDKILIHNNFKSTNIWLNNKLEPLIGGLYLSMVVDKNQGHVYVDSTAGIESYMDPNYLESGIIKAEADVYAMGVVMFEMLTGTAVHQERSIGDGEPQALINLVRRYYVQGLDILIDPFMKDQIYIQSLHIFKEIAYKCISLNLKDRPSLNRIRKGLEEALHIQNSTDASTITLQSQSSSLHKKLEDFRVPLKKINAATGDFSKENWIGEGGFGNVYKGLPSKSWQNCTAAIKRLNRKGGQGKEEFRNELELIFKFCHQNIINFLGYCDEENEMIIINEYASNGSLDGYLEDTHKRLNLTWVQRLRICLGTAKGLDYLHWDQIDRRSFHTFKYIAYECISLNSKDRPTIDTIIDRLEEALDFQVSKESQAKVIES</sequence>
<dbReference type="InterPro" id="IPR017441">
    <property type="entry name" value="Protein_kinase_ATP_BS"/>
</dbReference>
<evidence type="ECO:0000256" key="1">
    <source>
        <dbReference type="ARBA" id="ARBA00022527"/>
    </source>
</evidence>
<evidence type="ECO:0000256" key="5">
    <source>
        <dbReference type="ARBA" id="ARBA00022840"/>
    </source>
</evidence>
<reference evidence="8 9" key="1">
    <citation type="journal article" date="2018" name="Mol. Plant">
        <title>The genome of Artemisia annua provides insight into the evolution of Asteraceae family and artemisinin biosynthesis.</title>
        <authorList>
            <person name="Shen Q."/>
            <person name="Zhang L."/>
            <person name="Liao Z."/>
            <person name="Wang S."/>
            <person name="Yan T."/>
            <person name="Shi P."/>
            <person name="Liu M."/>
            <person name="Fu X."/>
            <person name="Pan Q."/>
            <person name="Wang Y."/>
            <person name="Lv Z."/>
            <person name="Lu X."/>
            <person name="Zhang F."/>
            <person name="Jiang W."/>
            <person name="Ma Y."/>
            <person name="Chen M."/>
            <person name="Hao X."/>
            <person name="Li L."/>
            <person name="Tang Y."/>
            <person name="Lv G."/>
            <person name="Zhou Y."/>
            <person name="Sun X."/>
            <person name="Brodelius P.E."/>
            <person name="Rose J.K.C."/>
            <person name="Tang K."/>
        </authorList>
    </citation>
    <scope>NUCLEOTIDE SEQUENCE [LARGE SCALE GENOMIC DNA]</scope>
    <source>
        <strain evidence="9">cv. Huhao1</strain>
        <tissue evidence="8">Leaf</tissue>
    </source>
</reference>
<feature type="domain" description="Protein kinase" evidence="7">
    <location>
        <begin position="1"/>
        <end position="209"/>
    </location>
</feature>
<keyword evidence="9" id="KW-1185">Reference proteome</keyword>
<dbReference type="OrthoDB" id="2393669at2759"/>
<organism evidence="8 9">
    <name type="scientific">Artemisia annua</name>
    <name type="common">Sweet wormwood</name>
    <dbReference type="NCBI Taxonomy" id="35608"/>
    <lineage>
        <taxon>Eukaryota</taxon>
        <taxon>Viridiplantae</taxon>
        <taxon>Streptophyta</taxon>
        <taxon>Embryophyta</taxon>
        <taxon>Tracheophyta</taxon>
        <taxon>Spermatophyta</taxon>
        <taxon>Magnoliopsida</taxon>
        <taxon>eudicotyledons</taxon>
        <taxon>Gunneridae</taxon>
        <taxon>Pentapetalae</taxon>
        <taxon>asterids</taxon>
        <taxon>campanulids</taxon>
        <taxon>Asterales</taxon>
        <taxon>Asteraceae</taxon>
        <taxon>Asteroideae</taxon>
        <taxon>Anthemideae</taxon>
        <taxon>Artemisiinae</taxon>
        <taxon>Artemisia</taxon>
    </lineage>
</organism>
<dbReference type="AlphaFoldDB" id="A0A2U1KR41"/>
<dbReference type="InterPro" id="IPR001245">
    <property type="entry name" value="Ser-Thr/Tyr_kinase_cat_dom"/>
</dbReference>
<evidence type="ECO:0000313" key="8">
    <source>
        <dbReference type="EMBL" id="PWA39210.1"/>
    </source>
</evidence>
<evidence type="ECO:0000256" key="6">
    <source>
        <dbReference type="PROSITE-ProRule" id="PRU10141"/>
    </source>
</evidence>
<keyword evidence="1" id="KW-0723">Serine/threonine-protein kinase</keyword>
<keyword evidence="4 8" id="KW-0418">Kinase</keyword>
<dbReference type="InterPro" id="IPR000719">
    <property type="entry name" value="Prot_kinase_dom"/>
</dbReference>
<dbReference type="PANTHER" id="PTHR27003">
    <property type="entry name" value="OS07G0166700 PROTEIN"/>
    <property type="match status" value="1"/>
</dbReference>
<evidence type="ECO:0000256" key="4">
    <source>
        <dbReference type="ARBA" id="ARBA00022777"/>
    </source>
</evidence>
<dbReference type="GO" id="GO:0005524">
    <property type="term" value="F:ATP binding"/>
    <property type="evidence" value="ECO:0007669"/>
    <property type="project" value="UniProtKB-UniRule"/>
</dbReference>
<evidence type="ECO:0000256" key="3">
    <source>
        <dbReference type="ARBA" id="ARBA00022741"/>
    </source>
</evidence>
<dbReference type="GO" id="GO:0004674">
    <property type="term" value="F:protein serine/threonine kinase activity"/>
    <property type="evidence" value="ECO:0007669"/>
    <property type="project" value="UniProtKB-KW"/>
</dbReference>
<dbReference type="PANTHER" id="PTHR27003:SF359">
    <property type="entry name" value="SERINE_THREONINE-PROTEIN KINASE UNC-51-RELATED"/>
    <property type="match status" value="1"/>
</dbReference>
<feature type="binding site" evidence="6">
    <location>
        <position position="599"/>
    </location>
    <ligand>
        <name>ATP</name>
        <dbReference type="ChEBI" id="CHEBI:30616"/>
    </ligand>
</feature>
<dbReference type="Pfam" id="PF07714">
    <property type="entry name" value="PK_Tyr_Ser-Thr"/>
    <property type="match status" value="3"/>
</dbReference>
<keyword evidence="2" id="KW-0808">Transferase</keyword>
<dbReference type="EMBL" id="PKPP01014841">
    <property type="protein sequence ID" value="PWA39210.1"/>
    <property type="molecule type" value="Genomic_DNA"/>
</dbReference>
<keyword evidence="5 6" id="KW-0067">ATP-binding</keyword>
<dbReference type="PROSITE" id="PS00107">
    <property type="entry name" value="PROTEIN_KINASE_ATP"/>
    <property type="match status" value="1"/>
</dbReference>
<evidence type="ECO:0000256" key="2">
    <source>
        <dbReference type="ARBA" id="ARBA00022679"/>
    </source>
</evidence>
<dbReference type="STRING" id="35608.A0A2U1KR41"/>
<keyword evidence="3 6" id="KW-0547">Nucleotide-binding</keyword>
<dbReference type="InterPro" id="IPR045272">
    <property type="entry name" value="ANXUR1/2-like"/>
</dbReference>
<feature type="domain" description="Protein kinase" evidence="7">
    <location>
        <begin position="568"/>
        <end position="741"/>
    </location>
</feature>
<evidence type="ECO:0000313" key="9">
    <source>
        <dbReference type="Proteomes" id="UP000245207"/>
    </source>
</evidence>
<protein>
    <submittedName>
        <fullName evidence="8">Protein kinase, ATP binding site-containing protein</fullName>
    </submittedName>
</protein>